<dbReference type="Pfam" id="PF03995">
    <property type="entry name" value="Inhibitor_I36"/>
    <property type="match status" value="1"/>
</dbReference>
<evidence type="ECO:0000313" key="3">
    <source>
        <dbReference type="Proteomes" id="UP000721954"/>
    </source>
</evidence>
<keyword evidence="3" id="KW-1185">Reference proteome</keyword>
<organism evidence="2 3">
    <name type="scientific">Streptomyces smyrnaeus</name>
    <dbReference type="NCBI Taxonomy" id="1387713"/>
    <lineage>
        <taxon>Bacteria</taxon>
        <taxon>Bacillati</taxon>
        <taxon>Actinomycetota</taxon>
        <taxon>Actinomycetes</taxon>
        <taxon>Kitasatosporales</taxon>
        <taxon>Streptomycetaceae</taxon>
        <taxon>Streptomyces</taxon>
    </lineage>
</organism>
<sequence>MHDVKRRVPLLVGAALLVGGASIPAQAVDTAPHTVRVVKGQGKEACSWGVVCLYENADRNKGANAPMLLTNQNIPRLGKYAFDNKAGSVCNHTTRPVRVYERAGYKGPSETVKPAGCKNVRASFDNKASSLRLTS</sequence>
<evidence type="ECO:0000256" key="1">
    <source>
        <dbReference type="SAM" id="SignalP"/>
    </source>
</evidence>
<reference evidence="2 3" key="1">
    <citation type="submission" date="2021-02" db="EMBL/GenBank/DDBJ databases">
        <title>Streptomyces spirodelae sp. nov., isolated from duckweed.</title>
        <authorList>
            <person name="Saimee Y."/>
            <person name="Duangmal K."/>
        </authorList>
    </citation>
    <scope>NUCLEOTIDE SEQUENCE [LARGE SCALE GENOMIC DNA]</scope>
    <source>
        <strain evidence="2 3">DSM 42105</strain>
    </source>
</reference>
<comment type="caution">
    <text evidence="2">The sequence shown here is derived from an EMBL/GenBank/DDBJ whole genome shotgun (WGS) entry which is preliminary data.</text>
</comment>
<gene>
    <name evidence="2" type="ORF">JW613_20915</name>
</gene>
<dbReference type="Proteomes" id="UP000721954">
    <property type="component" value="Unassembled WGS sequence"/>
</dbReference>
<accession>A0ABS3XZN7</accession>
<keyword evidence="1" id="KW-0732">Signal</keyword>
<dbReference type="EMBL" id="JAFFZM010000012">
    <property type="protein sequence ID" value="MBO8200753.1"/>
    <property type="molecule type" value="Genomic_DNA"/>
</dbReference>
<dbReference type="Gene3D" id="2.60.20.10">
    <property type="entry name" value="Crystallins"/>
    <property type="match status" value="1"/>
</dbReference>
<feature type="chain" id="PRO_5046621404" evidence="1">
    <location>
        <begin position="28"/>
        <end position="135"/>
    </location>
</feature>
<protein>
    <submittedName>
        <fullName evidence="2">Peptidase inhibitor family I36 protein</fullName>
    </submittedName>
</protein>
<feature type="signal peptide" evidence="1">
    <location>
        <begin position="1"/>
        <end position="27"/>
    </location>
</feature>
<dbReference type="RefSeq" id="WP_209212364.1">
    <property type="nucleotide sequence ID" value="NZ_JAFFZM010000012.1"/>
</dbReference>
<dbReference type="GeneID" id="96261085"/>
<proteinExistence type="predicted"/>
<name>A0ABS3XZN7_9ACTN</name>
<evidence type="ECO:0000313" key="2">
    <source>
        <dbReference type="EMBL" id="MBO8200753.1"/>
    </source>
</evidence>